<sequence length="245" mass="27882">MSQMQGDILLNKRQGFFNFMSYTLFNERLSETETLIRINTIVDEFQFIFTDHELLNAAKRFFKEISSSEIIYVAMGTFILVDLMKDDGYLGSPFNKATFKQMSRFSTKEMGTIFHSYQVHLNKDGIPPDLQIEIERDSCGHPASFMILLKLFHDCRPTTKGQIVGRWRVDVNLVCFTSCIILRVCIEALFPAVQESLPKHVVPEDPIGLLVLGLKFIDPNTIIDESPESRSPIGKNSTGSTFSRP</sequence>
<evidence type="ECO:0000256" key="1">
    <source>
        <dbReference type="SAM" id="MobiDB-lite"/>
    </source>
</evidence>
<keyword evidence="3" id="KW-1185">Reference proteome</keyword>
<protein>
    <submittedName>
        <fullName evidence="2">7004_t:CDS:1</fullName>
    </submittedName>
</protein>
<gene>
    <name evidence="2" type="ORF">AMORRO_LOCUS10917</name>
</gene>
<reference evidence="2" key="1">
    <citation type="submission" date="2021-06" db="EMBL/GenBank/DDBJ databases">
        <authorList>
            <person name="Kallberg Y."/>
            <person name="Tangrot J."/>
            <person name="Rosling A."/>
        </authorList>
    </citation>
    <scope>NUCLEOTIDE SEQUENCE</scope>
    <source>
        <strain evidence="2">CL551</strain>
    </source>
</reference>
<dbReference type="EMBL" id="CAJVPV010012880">
    <property type="protein sequence ID" value="CAG8673326.1"/>
    <property type="molecule type" value="Genomic_DNA"/>
</dbReference>
<accession>A0A9N9EIM7</accession>
<name>A0A9N9EIM7_9GLOM</name>
<dbReference type="AlphaFoldDB" id="A0A9N9EIM7"/>
<proteinExistence type="predicted"/>
<comment type="caution">
    <text evidence="2">The sequence shown here is derived from an EMBL/GenBank/DDBJ whole genome shotgun (WGS) entry which is preliminary data.</text>
</comment>
<feature type="region of interest" description="Disordered" evidence="1">
    <location>
        <begin position="223"/>
        <end position="245"/>
    </location>
</feature>
<feature type="compositionally biased region" description="Polar residues" evidence="1">
    <location>
        <begin position="234"/>
        <end position="245"/>
    </location>
</feature>
<dbReference type="OrthoDB" id="5350754at2759"/>
<dbReference type="Proteomes" id="UP000789342">
    <property type="component" value="Unassembled WGS sequence"/>
</dbReference>
<evidence type="ECO:0000313" key="2">
    <source>
        <dbReference type="EMBL" id="CAG8673326.1"/>
    </source>
</evidence>
<evidence type="ECO:0000313" key="3">
    <source>
        <dbReference type="Proteomes" id="UP000789342"/>
    </source>
</evidence>
<organism evidence="2 3">
    <name type="scientific">Acaulospora morrowiae</name>
    <dbReference type="NCBI Taxonomy" id="94023"/>
    <lineage>
        <taxon>Eukaryota</taxon>
        <taxon>Fungi</taxon>
        <taxon>Fungi incertae sedis</taxon>
        <taxon>Mucoromycota</taxon>
        <taxon>Glomeromycotina</taxon>
        <taxon>Glomeromycetes</taxon>
        <taxon>Diversisporales</taxon>
        <taxon>Acaulosporaceae</taxon>
        <taxon>Acaulospora</taxon>
    </lineage>
</organism>